<feature type="non-terminal residue" evidence="2">
    <location>
        <position position="33"/>
    </location>
</feature>
<proteinExistence type="predicted"/>
<dbReference type="AlphaFoldDB" id="A0A382EBL1"/>
<keyword evidence="1" id="KW-0812">Transmembrane</keyword>
<evidence type="ECO:0000313" key="2">
    <source>
        <dbReference type="EMBL" id="SVB47885.1"/>
    </source>
</evidence>
<feature type="transmembrane region" description="Helical" evidence="1">
    <location>
        <begin position="6"/>
        <end position="25"/>
    </location>
</feature>
<feature type="non-terminal residue" evidence="2">
    <location>
        <position position="1"/>
    </location>
</feature>
<evidence type="ECO:0000256" key="1">
    <source>
        <dbReference type="SAM" id="Phobius"/>
    </source>
</evidence>
<organism evidence="2">
    <name type="scientific">marine metagenome</name>
    <dbReference type="NCBI Taxonomy" id="408172"/>
    <lineage>
        <taxon>unclassified sequences</taxon>
        <taxon>metagenomes</taxon>
        <taxon>ecological metagenomes</taxon>
    </lineage>
</organism>
<reference evidence="2" key="1">
    <citation type="submission" date="2018-05" db="EMBL/GenBank/DDBJ databases">
        <authorList>
            <person name="Lanie J.A."/>
            <person name="Ng W.-L."/>
            <person name="Kazmierczak K.M."/>
            <person name="Andrzejewski T.M."/>
            <person name="Davidsen T.M."/>
            <person name="Wayne K.J."/>
            <person name="Tettelin H."/>
            <person name="Glass J.I."/>
            <person name="Rusch D."/>
            <person name="Podicherti R."/>
            <person name="Tsui H.-C.T."/>
            <person name="Winkler M.E."/>
        </authorList>
    </citation>
    <scope>NUCLEOTIDE SEQUENCE</scope>
</reference>
<keyword evidence="1" id="KW-1133">Transmembrane helix</keyword>
<name>A0A382EBL1_9ZZZZ</name>
<accession>A0A382EBL1</accession>
<gene>
    <name evidence="2" type="ORF">METZ01_LOCUS200739</name>
</gene>
<sequence length="33" mass="3669">MSIHPIDISIVVLYLITVVVIGIYISKRASQNL</sequence>
<protein>
    <submittedName>
        <fullName evidence="2">Uncharacterized protein</fullName>
    </submittedName>
</protein>
<keyword evidence="1" id="KW-0472">Membrane</keyword>
<dbReference type="EMBL" id="UINC01043612">
    <property type="protein sequence ID" value="SVB47885.1"/>
    <property type="molecule type" value="Genomic_DNA"/>
</dbReference>